<gene>
    <name evidence="4" type="ORF">FOL47_001373</name>
</gene>
<dbReference type="PANTHER" id="PTHR34605">
    <property type="entry name" value="PHAGE_INTEGRASE DOMAIN-CONTAINING PROTEIN"/>
    <property type="match status" value="1"/>
</dbReference>
<dbReference type="InterPro" id="IPR010998">
    <property type="entry name" value="Integrase_recombinase_N"/>
</dbReference>
<dbReference type="AlphaFoldDB" id="A0A7J6KSC0"/>
<reference evidence="4 5" key="1">
    <citation type="submission" date="2020-04" db="EMBL/GenBank/DDBJ databases">
        <title>Perkinsus chesapeaki whole genome sequence.</title>
        <authorList>
            <person name="Bogema D.R."/>
        </authorList>
    </citation>
    <scope>NUCLEOTIDE SEQUENCE [LARGE SCALE GENOMIC DNA]</scope>
    <source>
        <strain evidence="4">ATCC PRA-425</strain>
    </source>
</reference>
<keyword evidence="5" id="KW-1185">Reference proteome</keyword>
<evidence type="ECO:0000256" key="2">
    <source>
        <dbReference type="ARBA" id="ARBA00023172"/>
    </source>
</evidence>
<dbReference type="SUPFAM" id="SSF47823">
    <property type="entry name" value="lambda integrase-like, N-terminal domain"/>
    <property type="match status" value="1"/>
</dbReference>
<accession>A0A7J6KSC0</accession>
<proteinExistence type="predicted"/>
<keyword evidence="2" id="KW-0233">DNA recombination</keyword>
<protein>
    <recommendedName>
        <fullName evidence="6">Tyr recombinase domain-containing protein</fullName>
    </recommendedName>
</protein>
<keyword evidence="1" id="KW-0238">DNA-binding</keyword>
<dbReference type="InterPro" id="IPR052925">
    <property type="entry name" value="Phage_Integrase-like_Recomb"/>
</dbReference>
<organism evidence="4 5">
    <name type="scientific">Perkinsus chesapeaki</name>
    <name type="common">Clam parasite</name>
    <name type="synonym">Perkinsus andrewsi</name>
    <dbReference type="NCBI Taxonomy" id="330153"/>
    <lineage>
        <taxon>Eukaryota</taxon>
        <taxon>Sar</taxon>
        <taxon>Alveolata</taxon>
        <taxon>Perkinsozoa</taxon>
        <taxon>Perkinsea</taxon>
        <taxon>Perkinsida</taxon>
        <taxon>Perkinsidae</taxon>
        <taxon>Perkinsus</taxon>
    </lineage>
</organism>
<dbReference type="EMBL" id="JAAPAO010001319">
    <property type="protein sequence ID" value="KAF4650195.1"/>
    <property type="molecule type" value="Genomic_DNA"/>
</dbReference>
<dbReference type="Gene3D" id="1.10.443.10">
    <property type="entry name" value="Intergrase catalytic core"/>
    <property type="match status" value="1"/>
</dbReference>
<dbReference type="PANTHER" id="PTHR34605:SF4">
    <property type="entry name" value="DNA ADENINE METHYLTRANSFERASE"/>
    <property type="match status" value="1"/>
</dbReference>
<dbReference type="InterPro" id="IPR013762">
    <property type="entry name" value="Integrase-like_cat_sf"/>
</dbReference>
<dbReference type="SUPFAM" id="SSF56349">
    <property type="entry name" value="DNA breaking-rejoining enzymes"/>
    <property type="match status" value="1"/>
</dbReference>
<dbReference type="GO" id="GO:0003677">
    <property type="term" value="F:DNA binding"/>
    <property type="evidence" value="ECO:0007669"/>
    <property type="project" value="UniProtKB-KW"/>
</dbReference>
<dbReference type="InterPro" id="IPR011010">
    <property type="entry name" value="DNA_brk_join_enz"/>
</dbReference>
<feature type="region of interest" description="Disordered" evidence="3">
    <location>
        <begin position="341"/>
        <end position="370"/>
    </location>
</feature>
<evidence type="ECO:0000313" key="5">
    <source>
        <dbReference type="Proteomes" id="UP000591131"/>
    </source>
</evidence>
<dbReference type="Gene3D" id="1.10.150.130">
    <property type="match status" value="1"/>
</dbReference>
<name>A0A7J6KSC0_PERCH</name>
<dbReference type="GO" id="GO:0015074">
    <property type="term" value="P:DNA integration"/>
    <property type="evidence" value="ECO:0007669"/>
    <property type="project" value="InterPro"/>
</dbReference>
<sequence length="370" mass="41567">MTRMRLTLCSGATGNALLATLETERMLTSLLSIRPSTLRTYLQGARHYVAFTKTLELPAFPIHSDKLCLWLLSFHNKNTMKNYNTGLRFFANLLAPVHSTSSPFNSDAINATKRAIKLRSPPTKKMKGIHFDALKKIMLQTETVVEALRKKERMSKASRAYKFGVGCLVAYSCGLRVQDELLRLQRKDISFKNKSFTVTLATRKNKRYRSRITRPCVCEEAGSNVCAYHKLLELQGNMSVGHDSCVSPKTSRWFPFSLKFFNKHLRSTLKAFGVKNTHAYGSHSFRRGSTEDFTTGGGDATLLQVLAHQGTRSTSFKEYVNCRKIENLEFAPILGRVAAKNVKKKARSSRTTGKHISNGQPRKGGVGSRY</sequence>
<evidence type="ECO:0000256" key="1">
    <source>
        <dbReference type="ARBA" id="ARBA00023125"/>
    </source>
</evidence>
<evidence type="ECO:0008006" key="6">
    <source>
        <dbReference type="Google" id="ProtNLM"/>
    </source>
</evidence>
<dbReference type="Proteomes" id="UP000591131">
    <property type="component" value="Unassembled WGS sequence"/>
</dbReference>
<dbReference type="GO" id="GO:0006310">
    <property type="term" value="P:DNA recombination"/>
    <property type="evidence" value="ECO:0007669"/>
    <property type="project" value="UniProtKB-KW"/>
</dbReference>
<comment type="caution">
    <text evidence="4">The sequence shown here is derived from an EMBL/GenBank/DDBJ whole genome shotgun (WGS) entry which is preliminary data.</text>
</comment>
<evidence type="ECO:0000256" key="3">
    <source>
        <dbReference type="SAM" id="MobiDB-lite"/>
    </source>
</evidence>
<evidence type="ECO:0000313" key="4">
    <source>
        <dbReference type="EMBL" id="KAF4650195.1"/>
    </source>
</evidence>
<dbReference type="OrthoDB" id="10292386at2759"/>